<keyword evidence="11" id="KW-0325">Glycoprotein</keyword>
<dbReference type="Gene3D" id="2.60.40.60">
    <property type="entry name" value="Cadherins"/>
    <property type="match status" value="8"/>
</dbReference>
<keyword evidence="8" id="KW-0130">Cell adhesion</keyword>
<feature type="domain" description="Cadherin" evidence="15">
    <location>
        <begin position="268"/>
        <end position="318"/>
    </location>
</feature>
<evidence type="ECO:0000256" key="4">
    <source>
        <dbReference type="ARBA" id="ARBA00022723"/>
    </source>
</evidence>
<feature type="region of interest" description="Disordered" evidence="13">
    <location>
        <begin position="1578"/>
        <end position="1616"/>
    </location>
</feature>
<keyword evidence="6" id="KW-0677">Repeat</keyword>
<dbReference type="InterPro" id="IPR020894">
    <property type="entry name" value="Cadherin_CS"/>
</dbReference>
<feature type="compositionally biased region" description="Polar residues" evidence="13">
    <location>
        <begin position="546"/>
        <end position="556"/>
    </location>
</feature>
<protein>
    <recommendedName>
        <fullName evidence="15">Cadherin domain-containing protein</fullName>
    </recommendedName>
</protein>
<evidence type="ECO:0000256" key="14">
    <source>
        <dbReference type="SAM" id="Phobius"/>
    </source>
</evidence>
<evidence type="ECO:0000256" key="3">
    <source>
        <dbReference type="ARBA" id="ARBA00022692"/>
    </source>
</evidence>
<dbReference type="GO" id="GO:0007156">
    <property type="term" value="P:homophilic cell adhesion via plasma membrane adhesion molecules"/>
    <property type="evidence" value="ECO:0007669"/>
    <property type="project" value="InterPro"/>
</dbReference>
<reference evidence="17" key="2">
    <citation type="submission" date="2023-11" db="UniProtKB">
        <authorList>
            <consortium name="WormBaseParasite"/>
        </authorList>
    </citation>
    <scope>IDENTIFICATION</scope>
</reference>
<keyword evidence="16" id="KW-1185">Reference proteome</keyword>
<feature type="compositionally biased region" description="Low complexity" evidence="13">
    <location>
        <begin position="529"/>
        <end position="545"/>
    </location>
</feature>
<dbReference type="SUPFAM" id="SSF49313">
    <property type="entry name" value="Cadherin-like"/>
    <property type="match status" value="6"/>
</dbReference>
<feature type="region of interest" description="Disordered" evidence="13">
    <location>
        <begin position="1770"/>
        <end position="1791"/>
    </location>
</feature>
<dbReference type="InterPro" id="IPR002126">
    <property type="entry name" value="Cadherin-like_dom"/>
</dbReference>
<evidence type="ECO:0000256" key="5">
    <source>
        <dbReference type="ARBA" id="ARBA00022729"/>
    </source>
</evidence>
<dbReference type="WBParaSite" id="SRDH1_58130.2">
    <property type="protein sequence ID" value="SRDH1_58130.2"/>
    <property type="gene ID" value="SRDH1_58130"/>
</dbReference>
<keyword evidence="7 12" id="KW-0106">Calcium</keyword>
<evidence type="ECO:0000256" key="13">
    <source>
        <dbReference type="SAM" id="MobiDB-lite"/>
    </source>
</evidence>
<dbReference type="SMART" id="SM00112">
    <property type="entry name" value="CA"/>
    <property type="match status" value="6"/>
</dbReference>
<feature type="region of interest" description="Disordered" evidence="13">
    <location>
        <begin position="529"/>
        <end position="556"/>
    </location>
</feature>
<dbReference type="CDD" id="cd11304">
    <property type="entry name" value="Cadherin_repeat"/>
    <property type="match status" value="6"/>
</dbReference>
<dbReference type="FunFam" id="2.60.40.60:FF:000123">
    <property type="entry name" value="Protocadherin beta 4"/>
    <property type="match status" value="1"/>
</dbReference>
<evidence type="ECO:0000256" key="11">
    <source>
        <dbReference type="ARBA" id="ARBA00023180"/>
    </source>
</evidence>
<keyword evidence="4" id="KW-0479">Metal-binding</keyword>
<reference evidence="16" key="1">
    <citation type="submission" date="2022-06" db="EMBL/GenBank/DDBJ databases">
        <authorList>
            <person name="Berger JAMES D."/>
            <person name="Berger JAMES D."/>
        </authorList>
    </citation>
    <scope>NUCLEOTIDE SEQUENCE [LARGE SCALE GENOMIC DNA]</scope>
</reference>
<evidence type="ECO:0000256" key="6">
    <source>
        <dbReference type="ARBA" id="ARBA00022737"/>
    </source>
</evidence>
<dbReference type="PROSITE" id="PS50268">
    <property type="entry name" value="CADHERIN_2"/>
    <property type="match status" value="7"/>
</dbReference>
<dbReference type="Pfam" id="PF00028">
    <property type="entry name" value="Cadherin"/>
    <property type="match status" value="4"/>
</dbReference>
<evidence type="ECO:0000256" key="8">
    <source>
        <dbReference type="ARBA" id="ARBA00022889"/>
    </source>
</evidence>
<name>A0AA85FP22_9TREM</name>
<dbReference type="FunFam" id="2.60.40.60:FF:000020">
    <property type="entry name" value="Dachsous cadherin-related 1b"/>
    <property type="match status" value="1"/>
</dbReference>
<evidence type="ECO:0000259" key="15">
    <source>
        <dbReference type="PROSITE" id="PS50268"/>
    </source>
</evidence>
<evidence type="ECO:0000256" key="12">
    <source>
        <dbReference type="PROSITE-ProRule" id="PRU00043"/>
    </source>
</evidence>
<keyword evidence="3 14" id="KW-0812">Transmembrane</keyword>
<feature type="domain" description="Cadherin" evidence="15">
    <location>
        <begin position="955"/>
        <end position="1057"/>
    </location>
</feature>
<dbReference type="Proteomes" id="UP000050792">
    <property type="component" value="Unassembled WGS sequence"/>
</dbReference>
<dbReference type="PROSITE" id="PS00232">
    <property type="entry name" value="CADHERIN_1"/>
    <property type="match status" value="5"/>
</dbReference>
<dbReference type="GO" id="GO:0005886">
    <property type="term" value="C:plasma membrane"/>
    <property type="evidence" value="ECO:0007669"/>
    <property type="project" value="UniProtKB-SubCell"/>
</dbReference>
<keyword evidence="2" id="KW-1003">Cell membrane</keyword>
<dbReference type="FunFam" id="2.60.40.60:FF:000004">
    <property type="entry name" value="Protocadherin 1 gamma 2"/>
    <property type="match status" value="1"/>
</dbReference>
<evidence type="ECO:0000313" key="16">
    <source>
        <dbReference type="Proteomes" id="UP000050792"/>
    </source>
</evidence>
<feature type="domain" description="Cadherin" evidence="15">
    <location>
        <begin position="319"/>
        <end position="481"/>
    </location>
</feature>
<feature type="domain" description="Cadherin" evidence="15">
    <location>
        <begin position="714"/>
        <end position="845"/>
    </location>
</feature>
<evidence type="ECO:0000256" key="2">
    <source>
        <dbReference type="ARBA" id="ARBA00022475"/>
    </source>
</evidence>
<evidence type="ECO:0000256" key="9">
    <source>
        <dbReference type="ARBA" id="ARBA00022989"/>
    </source>
</evidence>
<evidence type="ECO:0000313" key="17">
    <source>
        <dbReference type="WBParaSite" id="SRDH1_58130.2"/>
    </source>
</evidence>
<dbReference type="InterPro" id="IPR015919">
    <property type="entry name" value="Cadherin-like_sf"/>
</dbReference>
<feature type="compositionally biased region" description="Polar residues" evidence="13">
    <location>
        <begin position="1591"/>
        <end position="1616"/>
    </location>
</feature>
<feature type="domain" description="Cadherin" evidence="15">
    <location>
        <begin position="1067"/>
        <end position="1168"/>
    </location>
</feature>
<keyword evidence="10 14" id="KW-0472">Membrane</keyword>
<keyword evidence="5" id="KW-0732">Signal</keyword>
<evidence type="ECO:0000256" key="1">
    <source>
        <dbReference type="ARBA" id="ARBA00004251"/>
    </source>
</evidence>
<dbReference type="PRINTS" id="PR00205">
    <property type="entry name" value="CADHERIN"/>
</dbReference>
<organism evidence="16 17">
    <name type="scientific">Schistosoma rodhaini</name>
    <dbReference type="NCBI Taxonomy" id="6188"/>
    <lineage>
        <taxon>Eukaryota</taxon>
        <taxon>Metazoa</taxon>
        <taxon>Spiralia</taxon>
        <taxon>Lophotrochozoa</taxon>
        <taxon>Platyhelminthes</taxon>
        <taxon>Trematoda</taxon>
        <taxon>Digenea</taxon>
        <taxon>Strigeidida</taxon>
        <taxon>Schistosomatoidea</taxon>
        <taxon>Schistosomatidae</taxon>
        <taxon>Schistosoma</taxon>
    </lineage>
</organism>
<accession>A0AA85FP22</accession>
<feature type="domain" description="Cadherin" evidence="15">
    <location>
        <begin position="846"/>
        <end position="950"/>
    </location>
</feature>
<feature type="domain" description="Cadherin" evidence="15">
    <location>
        <begin position="482"/>
        <end position="645"/>
    </location>
</feature>
<dbReference type="GO" id="GO:0005509">
    <property type="term" value="F:calcium ion binding"/>
    <property type="evidence" value="ECO:0007669"/>
    <property type="project" value="UniProtKB-UniRule"/>
</dbReference>
<evidence type="ECO:0000256" key="7">
    <source>
        <dbReference type="ARBA" id="ARBA00022837"/>
    </source>
</evidence>
<sequence>MLVHLEFYFICQIMIFMSNVWILKMIQANHITMVTNHSTNNNSTNHGNNNNNMYDLLPNSTENLLNKETQIDLINRLPRYTQILSSSSSSSPTSSSSSAVTTFLGSEFIQLSYHCIVYDETPAQYNLLDETNGNTCQLLSPSSLSSSTSLLNTQMIKTKHFEKLFINVNIITTANPMAKYFNINLSNYTLYTSQHIDREELCNQAMIMTMTSSIPDSLRTCCINRRKECIFPLNILVQTRIGRDDDTTTNTVSSSSDSDSSTISKHLFDKRTNHESSFTSDTATSDISSISISSSSSRSKFFTIHIKLIDINDNAPKFPNPQYTIHVSEGIHVGSRLPLPLAEDLDCIDYNIIRYQLLTQGDDTFELIQLSNELITNLPSLVPSTSINNQPIYSSNFNSLSYETQMEHTYTYHQQPTVNQVLPYQNRPEQLYLKVMKQLDWETKRQYHFILNAEDSGSPAFTGEMSLMIIVTDENDNHPIFRNKSLIINVPENSPEGLHLIQLIADDPDEGKSGQIIYSLVNNEINIQTPTSSSSSPSSLSSSLSNNDHSNQRPLHTTIYNSSTLGLNTINTNSNSNDNSNEIRKGLFDIDPKTGWLILNDHLDYEKSKHHLIRVIARDQSDHPGYDEAIVSIYVTDINDVAPQITVESVNRISSSQSIHDHDHHHHHQYKNNNVLYVYVNETPGRNTNNYQLDNEHLNEYSILTKMTQLLAFIVVNDPDTGPGGTFQCYLEPIDSNKALRSNMYTSFSMKEHDHYLSLNPTTTSTTSTSTSTTANGQSSIVGMFQLNSISNLNYELITIYGFDYEMSKRESVKIVCSDNGKPSLTSSHVIKVIVQDLNDNPPVFSKDYYNFFVQENSPINTLLNKVLATDADSEKNAEIKYQISQDGKEFFSINQLDGSIYTKMIFDRELKQNYRFQVYANDNGQPISLTSTTTIEVTIIDVNDNTPQFVGLDRDNCYHFRIAENQPPNTYVGILLGTDNDIDENAQLHFRLLGTTSNFRLNSSTGELTTLQLLDREKQSNYELIVLLIDHGKPSRSATAKVHIHVTDINDHDPIVVFPVNGKGNISVSYREPPGEIVARIEARDPDEGHNSLLHFNLYSGNEASVFRLGSTSAELIIDRELTVQDIGLYPLIIHIQDAGIPSRTTEVKLLVKITDSPPRHIYSNRFTNLYHSKKNDLNHHHPQLKDQSYYHQLINNNNNNNEKLIKINEINNQGENSITTGSILIAIVALSCAIILVLLGIIIYVCERRGFQNFCSNHHITNTNTTINRNIHNNDNNHDDSHLSNPMKYLLHNHHSFNNNNKKNYNNITTLYPNKSILIDNHNNHTNHNDKCLNYYYHSNNSIQFNHDNNQYIDQSNHLPYKSILIENNPLNDHDHENNQYIDPSNNIPFQSILIENNQLNDHDNNNNKEYTTLPLNEKQYWILKNDEYTLPNQYEQKILSFIHNNHQEKLSRQQQQQQQHDNDQQNLNIKSTISMNSSTIDFITNTTISSNHNTMVTITDNNMSSSMINNNKKMNPIYFTQSLKLKKLNTSINNNQNHNDINNDPLNNHVNERNPLKISRSWEYIAIPHNNQSLSPLSSIKGKHNKPQEQQQKASWTSNNQTIPSNKSTTILSPQESTIRHTGNCLSDNQSFTTICTNTTTTTTATTTSTTATVTSSKYIDYTTIEQNSNHLKTFNKQYNTNLSVLYLNNSKNIIDSNQLNHKQQINNQSFIPINLIDLADQQLYNMKSYPCDHSIMNDSRYPPVSNHSNNINNNNAFIYMINDQQYSHSHHHHQNNDNNSPASTDFV</sequence>
<comment type="subcellular location">
    <subcellularLocation>
        <location evidence="1">Cell membrane</location>
        <topology evidence="1">Single-pass type I membrane protein</topology>
    </subcellularLocation>
</comment>
<keyword evidence="9 14" id="KW-1133">Transmembrane helix</keyword>
<feature type="transmembrane region" description="Helical" evidence="14">
    <location>
        <begin position="1225"/>
        <end position="1248"/>
    </location>
</feature>
<evidence type="ECO:0000256" key="10">
    <source>
        <dbReference type="ARBA" id="ARBA00023136"/>
    </source>
</evidence>
<dbReference type="PANTHER" id="PTHR24026:SF126">
    <property type="entry name" value="PROTOCADHERIN FAT 4"/>
    <property type="match status" value="1"/>
</dbReference>
<proteinExistence type="predicted"/>
<dbReference type="PANTHER" id="PTHR24026">
    <property type="entry name" value="FAT ATYPICAL CADHERIN-RELATED"/>
    <property type="match status" value="1"/>
</dbReference>